<organism evidence="1 2">
    <name type="scientific">Eretmocerus hayati</name>
    <dbReference type="NCBI Taxonomy" id="131215"/>
    <lineage>
        <taxon>Eukaryota</taxon>
        <taxon>Metazoa</taxon>
        <taxon>Ecdysozoa</taxon>
        <taxon>Arthropoda</taxon>
        <taxon>Hexapoda</taxon>
        <taxon>Insecta</taxon>
        <taxon>Pterygota</taxon>
        <taxon>Neoptera</taxon>
        <taxon>Endopterygota</taxon>
        <taxon>Hymenoptera</taxon>
        <taxon>Apocrita</taxon>
        <taxon>Proctotrupomorpha</taxon>
        <taxon>Chalcidoidea</taxon>
        <taxon>Aphelinidae</taxon>
        <taxon>Aphelininae</taxon>
        <taxon>Eretmocerus</taxon>
    </lineage>
</organism>
<gene>
    <name evidence="1" type="ORF">QAD02_021814</name>
</gene>
<keyword evidence="2" id="KW-1185">Reference proteome</keyword>
<proteinExistence type="predicted"/>
<protein>
    <submittedName>
        <fullName evidence="1">Uncharacterized protein</fullName>
    </submittedName>
</protein>
<reference evidence="1" key="1">
    <citation type="submission" date="2023-04" db="EMBL/GenBank/DDBJ databases">
        <title>A chromosome-level genome assembly of the parasitoid wasp Eretmocerus hayati.</title>
        <authorList>
            <person name="Zhong Y."/>
            <person name="Liu S."/>
            <person name="Liu Y."/>
        </authorList>
    </citation>
    <scope>NUCLEOTIDE SEQUENCE</scope>
    <source>
        <strain evidence="1">ZJU_SS_LIU_2023</strain>
    </source>
</reference>
<comment type="caution">
    <text evidence="1">The sequence shown here is derived from an EMBL/GenBank/DDBJ whole genome shotgun (WGS) entry which is preliminary data.</text>
</comment>
<evidence type="ECO:0000313" key="2">
    <source>
        <dbReference type="Proteomes" id="UP001239111"/>
    </source>
</evidence>
<accession>A0ACC2PT88</accession>
<evidence type="ECO:0000313" key="1">
    <source>
        <dbReference type="EMBL" id="KAJ8686021.1"/>
    </source>
</evidence>
<dbReference type="EMBL" id="CM056741">
    <property type="protein sequence ID" value="KAJ8686021.1"/>
    <property type="molecule type" value="Genomic_DNA"/>
</dbReference>
<sequence length="214" mass="23441">MESRRKIEVFPEFLMNISLQFERIMDRWCLHTDLNTCSVCKKKSTRALTLCSICQRPRHAQTCANRKGECHNCRDTGKERDTGKTAARSSLPCGANNSSRIKQIAPVEQTKISRRSVKSAAAASRSPLSQLQAAGSPLLTSSGAGGAKQTMASKPPPVRISARAPGESQAGDSNVQARQSINPLQNTSTSNRLSGYKHQECYLQEQHALQQISE</sequence>
<name>A0ACC2PT88_9HYME</name>
<dbReference type="Proteomes" id="UP001239111">
    <property type="component" value="Chromosome 1"/>
</dbReference>